<accession>A0A2C9L6Q4</accession>
<protein>
    <recommendedName>
        <fullName evidence="7">G-protein coupled receptors family 1 profile domain-containing protein</fullName>
    </recommendedName>
</protein>
<keyword evidence="5" id="KW-0297">G-protein coupled receptor</keyword>
<dbReference type="Pfam" id="PF00001">
    <property type="entry name" value="7tm_1"/>
    <property type="match status" value="1"/>
</dbReference>
<reference evidence="8" key="1">
    <citation type="submission" date="2020-05" db="UniProtKB">
        <authorList>
            <consortium name="EnsemblMetazoa"/>
        </authorList>
    </citation>
    <scope>IDENTIFICATION</scope>
    <source>
        <strain evidence="8">BB02</strain>
    </source>
</reference>
<sequence>MSVTILYSNVSSRLDITLPEMNLTSGLGVPDNGTDEEKRRIYESYTLYTVTYAMATYYLYVIAAFGVPGNVASIFTIITLPTVSSSKVSDCKLEVHVAILAVTDTMAIVLKILYQEFSAGGLYVSLPFHTIIFFLMEFFTTYANWVVVAMTAERFLAVCFPLRVGRMYTRRKAIVVLAGLALITASINIFHFWAWEELCEDGFWYYKLKDEYTDFVHGAFYYISGTHSILLPCALIFTGNALIILSIRQARAVQRHLTNSVEQGGRKAKDQRQITVMLVVVSIVFLLLNTPNAFLYFFKKYWKYEPWSYSHAEYFFTARFIHILSDANHAVNFYLYFLSMSSFRRRFLDSIRCRGKIRHRHTMSSVYRTSQTYINSLHQTGGDTFGRPDGLVYSAFSKRNSSSRAESGQSIKLTTNGVRNSNNNKITRSLLKNDSQHFVTANSDL</sequence>
<dbReference type="InterPro" id="IPR000276">
    <property type="entry name" value="GPCR_Rhodpsn"/>
</dbReference>
<gene>
    <name evidence="8" type="primary">106062946</name>
</gene>
<dbReference type="KEGG" id="bgt:106062946"/>
<dbReference type="SUPFAM" id="SSF81321">
    <property type="entry name" value="Family A G protein-coupled receptor-like"/>
    <property type="match status" value="1"/>
</dbReference>
<dbReference type="PANTHER" id="PTHR46641">
    <property type="entry name" value="FMRFAMIDE RECEPTOR-RELATED"/>
    <property type="match status" value="1"/>
</dbReference>
<dbReference type="Proteomes" id="UP000076420">
    <property type="component" value="Unassembled WGS sequence"/>
</dbReference>
<dbReference type="PRINTS" id="PR00237">
    <property type="entry name" value="GPCRRHODOPSN"/>
</dbReference>
<organism evidence="8 9">
    <name type="scientific">Biomphalaria glabrata</name>
    <name type="common">Bloodfluke planorb</name>
    <name type="synonym">Freshwater snail</name>
    <dbReference type="NCBI Taxonomy" id="6526"/>
    <lineage>
        <taxon>Eukaryota</taxon>
        <taxon>Metazoa</taxon>
        <taxon>Spiralia</taxon>
        <taxon>Lophotrochozoa</taxon>
        <taxon>Mollusca</taxon>
        <taxon>Gastropoda</taxon>
        <taxon>Heterobranchia</taxon>
        <taxon>Euthyneura</taxon>
        <taxon>Panpulmonata</taxon>
        <taxon>Hygrophila</taxon>
        <taxon>Lymnaeoidea</taxon>
        <taxon>Planorbidae</taxon>
        <taxon>Biomphalaria</taxon>
    </lineage>
</organism>
<feature type="transmembrane region" description="Helical" evidence="6">
    <location>
        <begin position="318"/>
        <end position="338"/>
    </location>
</feature>
<evidence type="ECO:0000256" key="5">
    <source>
        <dbReference type="RuleBase" id="RU000688"/>
    </source>
</evidence>
<feature type="domain" description="G-protein coupled receptors family 1 profile" evidence="7">
    <location>
        <begin position="69"/>
        <end position="336"/>
    </location>
</feature>
<dbReference type="VEuPathDB" id="VectorBase:BGLB027695"/>
<evidence type="ECO:0000313" key="9">
    <source>
        <dbReference type="Proteomes" id="UP000076420"/>
    </source>
</evidence>
<comment type="similarity">
    <text evidence="5">Belongs to the G-protein coupled receptor 1 family.</text>
</comment>
<feature type="transmembrane region" description="Helical" evidence="6">
    <location>
        <begin position="219"/>
        <end position="245"/>
    </location>
</feature>
<evidence type="ECO:0000313" key="8">
    <source>
        <dbReference type="EnsemblMetazoa" id="BGLB027695-PA"/>
    </source>
</evidence>
<dbReference type="STRING" id="6526.A0A2C9L6Q4"/>
<dbReference type="Gene3D" id="1.20.1070.10">
    <property type="entry name" value="Rhodopsin 7-helix transmembrane proteins"/>
    <property type="match status" value="1"/>
</dbReference>
<dbReference type="PROSITE" id="PS50262">
    <property type="entry name" value="G_PROTEIN_RECEP_F1_2"/>
    <property type="match status" value="1"/>
</dbReference>
<name>A0A2C9L6Q4_BIOGL</name>
<keyword evidence="2 5" id="KW-0812">Transmembrane</keyword>
<keyword evidence="5" id="KW-0675">Receptor</keyword>
<evidence type="ECO:0000256" key="2">
    <source>
        <dbReference type="ARBA" id="ARBA00022692"/>
    </source>
</evidence>
<dbReference type="CDD" id="cd14978">
    <property type="entry name" value="7tmA_FMRFamide_R-like"/>
    <property type="match status" value="1"/>
</dbReference>
<dbReference type="GO" id="GO:0004930">
    <property type="term" value="F:G protein-coupled receptor activity"/>
    <property type="evidence" value="ECO:0007669"/>
    <property type="project" value="UniProtKB-KW"/>
</dbReference>
<evidence type="ECO:0000256" key="3">
    <source>
        <dbReference type="ARBA" id="ARBA00022989"/>
    </source>
</evidence>
<keyword evidence="4 6" id="KW-0472">Membrane</keyword>
<dbReference type="InterPro" id="IPR017452">
    <property type="entry name" value="GPCR_Rhodpsn_7TM"/>
</dbReference>
<feature type="transmembrane region" description="Helical" evidence="6">
    <location>
        <begin position="57"/>
        <end position="83"/>
    </location>
</feature>
<dbReference type="PANTHER" id="PTHR46641:SF2">
    <property type="entry name" value="FMRFAMIDE RECEPTOR"/>
    <property type="match status" value="1"/>
</dbReference>
<proteinExistence type="inferred from homology"/>
<dbReference type="VEuPathDB" id="VectorBase:BGLAX_047070"/>
<dbReference type="GO" id="GO:0016020">
    <property type="term" value="C:membrane"/>
    <property type="evidence" value="ECO:0007669"/>
    <property type="project" value="UniProtKB-SubCell"/>
</dbReference>
<feature type="transmembrane region" description="Helical" evidence="6">
    <location>
        <begin position="276"/>
        <end position="298"/>
    </location>
</feature>
<evidence type="ECO:0000256" key="1">
    <source>
        <dbReference type="ARBA" id="ARBA00004370"/>
    </source>
</evidence>
<dbReference type="InterPro" id="IPR052954">
    <property type="entry name" value="GPCR-Ligand_Int"/>
</dbReference>
<evidence type="ECO:0000256" key="6">
    <source>
        <dbReference type="SAM" id="Phobius"/>
    </source>
</evidence>
<dbReference type="PROSITE" id="PS00237">
    <property type="entry name" value="G_PROTEIN_RECEP_F1_1"/>
    <property type="match status" value="1"/>
</dbReference>
<comment type="subcellular location">
    <subcellularLocation>
        <location evidence="1">Membrane</location>
    </subcellularLocation>
</comment>
<feature type="transmembrane region" description="Helical" evidence="6">
    <location>
        <begin position="173"/>
        <end position="195"/>
    </location>
</feature>
<feature type="transmembrane region" description="Helical" evidence="6">
    <location>
        <begin position="126"/>
        <end position="152"/>
    </location>
</feature>
<dbReference type="EnsemblMetazoa" id="BGLB027695-RA">
    <property type="protein sequence ID" value="BGLB027695-PA"/>
    <property type="gene ID" value="BGLB027695"/>
</dbReference>
<keyword evidence="5" id="KW-0807">Transducer</keyword>
<keyword evidence="3 6" id="KW-1133">Transmembrane helix</keyword>
<evidence type="ECO:0000256" key="4">
    <source>
        <dbReference type="ARBA" id="ARBA00023136"/>
    </source>
</evidence>
<evidence type="ECO:0000259" key="7">
    <source>
        <dbReference type="PROSITE" id="PS50262"/>
    </source>
</evidence>
<dbReference type="AlphaFoldDB" id="A0A2C9L6Q4"/>